<dbReference type="GO" id="GO:0005777">
    <property type="term" value="C:peroxisome"/>
    <property type="evidence" value="ECO:0000318"/>
    <property type="project" value="GO_Central"/>
</dbReference>
<dbReference type="GO" id="GO:0003997">
    <property type="term" value="F:acyl-CoA oxidase activity"/>
    <property type="evidence" value="ECO:0000318"/>
    <property type="project" value="GO_Central"/>
</dbReference>
<evidence type="ECO:0000313" key="18">
    <source>
        <dbReference type="RefSeq" id="XP_035658831.1"/>
    </source>
</evidence>
<evidence type="ECO:0000256" key="5">
    <source>
        <dbReference type="ARBA" id="ARBA00022630"/>
    </source>
</evidence>
<dbReference type="Pfam" id="PF14749">
    <property type="entry name" value="Acyl-CoA_ox_N"/>
    <property type="match status" value="1"/>
</dbReference>
<protein>
    <recommendedName>
        <fullName evidence="11">Acyl-coenzyme A oxidase</fullName>
    </recommendedName>
</protein>
<dbReference type="AlphaFoldDB" id="A0A9J7HG48"/>
<dbReference type="OMA" id="VWWAGGR"/>
<dbReference type="PANTHER" id="PTHR10909">
    <property type="entry name" value="ELECTRON TRANSPORT OXIDOREDUCTASE"/>
    <property type="match status" value="1"/>
</dbReference>
<dbReference type="InterPro" id="IPR002655">
    <property type="entry name" value="Acyl-CoA_oxidase_C"/>
</dbReference>
<dbReference type="FunFam" id="1.20.140.10:FF:000007">
    <property type="entry name" value="Acyl-coenzyme A oxidase"/>
    <property type="match status" value="1"/>
</dbReference>
<evidence type="ECO:0000256" key="1">
    <source>
        <dbReference type="ARBA" id="ARBA00001974"/>
    </source>
</evidence>
<dbReference type="GO" id="GO:0071949">
    <property type="term" value="F:FAD binding"/>
    <property type="evidence" value="ECO:0007669"/>
    <property type="project" value="InterPro"/>
</dbReference>
<dbReference type="FunFam" id="1.10.540.10:FF:000006">
    <property type="entry name" value="Acyl-coenzyme A oxidase"/>
    <property type="match status" value="1"/>
</dbReference>
<evidence type="ECO:0000256" key="4">
    <source>
        <dbReference type="ARBA" id="ARBA00022553"/>
    </source>
</evidence>
<dbReference type="InterPro" id="IPR009100">
    <property type="entry name" value="AcylCoA_DH/oxidase_NM_dom_sf"/>
</dbReference>
<evidence type="ECO:0000256" key="9">
    <source>
        <dbReference type="ARBA" id="ARBA00023098"/>
    </source>
</evidence>
<evidence type="ECO:0000256" key="7">
    <source>
        <dbReference type="ARBA" id="ARBA00022832"/>
    </source>
</evidence>
<dbReference type="GO" id="GO:0005504">
    <property type="term" value="F:fatty acid binding"/>
    <property type="evidence" value="ECO:0000318"/>
    <property type="project" value="GO_Central"/>
</dbReference>
<feature type="domain" description="Acyl-CoA oxidase C-terminal" evidence="14">
    <location>
        <begin position="477"/>
        <end position="643"/>
    </location>
</feature>
<gene>
    <name evidence="18" type="primary">LOC118404016</name>
</gene>
<evidence type="ECO:0000256" key="10">
    <source>
        <dbReference type="ARBA" id="ARBA00023140"/>
    </source>
</evidence>
<evidence type="ECO:0000259" key="16">
    <source>
        <dbReference type="Pfam" id="PF22924"/>
    </source>
</evidence>
<sequence>MATTVNPDLRKERENASFVPEKITNFLYGGPERVQKKRELASLALNDPDYHHEDLNFMSREQQYETCLKKSLLMTTKIKQLKIDAVDEHFYRSAVTGPSPDPLGLHVGMFLPTLYGQATQEQKEKWLNLAENYVIIGTYAQTEMGHGTFLRGLETTATFDPKTQEFILNTPTLTASKWWPGGLGKTSNYCVLMAQLYIQGKSYGPHPFMVQIRSLQDHKPLPGVTVGDIGPKFGYDVIDNGFLALRNVRIPRENMLMKHSKVAPDGTYVKPPSSKLAYGTMVFVRATIVNDSAMALSIATTIAIRYSCVRRQSEMKPGHPEPQVLDYVTQQYKLFPYLAAAYAFWLTGQTMMSVYMTSSSRISKGDISVLPELHALSAGLKALSSWVANVGMEECRLACGGHGYSHASGLPRLYANLTPGATYEGENTVMMLQTARYLMKSYNQSLQGEKLAGSVAYLSGVQPVPAAGRTRNMLDLGALCDAFRHRAARLVHEAAMQLRNERQAGKDQPDAWNAASVDLVKAAMAHSQYFVVKNFAERLTDSRLDSSISAVLTRLCQLHALHGLVTNSGDFLEDGYLTGSDIRQARRHINALMAKLRPDAVALVDAFDFPDGILNSILGRYDGNVYQHLLEWAKASPLNKNDLAARGSNYEGLMKRHKIHTKNLESVTEALRSHGVEVKVIQKHEYTPEKVNWADVIMSAGGPFISTSSHTRAPERFSG</sequence>
<evidence type="ECO:0000256" key="2">
    <source>
        <dbReference type="ARBA" id="ARBA00004275"/>
    </source>
</evidence>
<reference evidence="17" key="1">
    <citation type="journal article" date="2020" name="Nat. Ecol. Evol.">
        <title>Deeply conserved synteny resolves early events in vertebrate evolution.</title>
        <authorList>
            <person name="Simakov O."/>
            <person name="Marletaz F."/>
            <person name="Yue J.X."/>
            <person name="O'Connell B."/>
            <person name="Jenkins J."/>
            <person name="Brandt A."/>
            <person name="Calef R."/>
            <person name="Tung C.H."/>
            <person name="Huang T.K."/>
            <person name="Schmutz J."/>
            <person name="Satoh N."/>
            <person name="Yu J.K."/>
            <person name="Putnam N.H."/>
            <person name="Green R.E."/>
            <person name="Rokhsar D.S."/>
        </authorList>
    </citation>
    <scope>NUCLEOTIDE SEQUENCE [LARGE SCALE GENOMIC DNA]</scope>
    <source>
        <strain evidence="17">S238N-H82</strain>
    </source>
</reference>
<dbReference type="SUPFAM" id="SSF47203">
    <property type="entry name" value="Acyl-CoA dehydrogenase C-terminal domain-like"/>
    <property type="match status" value="2"/>
</dbReference>
<dbReference type="Gene3D" id="1.10.540.10">
    <property type="entry name" value="Acyl-CoA dehydrogenase/oxidase, N-terminal domain"/>
    <property type="match status" value="1"/>
</dbReference>
<keyword evidence="8" id="KW-0560">Oxidoreductase</keyword>
<feature type="binding site" evidence="13">
    <location>
        <position position="142"/>
    </location>
    <ligand>
        <name>FAD</name>
        <dbReference type="ChEBI" id="CHEBI:57692"/>
    </ligand>
</feature>
<reference evidence="18" key="2">
    <citation type="submission" date="2025-08" db="UniProtKB">
        <authorList>
            <consortium name="RefSeq"/>
        </authorList>
    </citation>
    <scope>IDENTIFICATION</scope>
    <source>
        <strain evidence="18">S238N-H82</strain>
        <tissue evidence="18">Testes</tissue>
    </source>
</reference>
<dbReference type="GO" id="GO:0033540">
    <property type="term" value="P:fatty acid beta-oxidation using acyl-CoA oxidase"/>
    <property type="evidence" value="ECO:0000318"/>
    <property type="project" value="GO_Central"/>
</dbReference>
<keyword evidence="9" id="KW-0443">Lipid metabolism</keyword>
<evidence type="ECO:0000259" key="14">
    <source>
        <dbReference type="Pfam" id="PF01756"/>
    </source>
</evidence>
<keyword evidence="4" id="KW-0597">Phosphoprotein</keyword>
<feature type="domain" description="Acyl-coenzyme A oxidase N-terminal" evidence="15">
    <location>
        <begin position="20"/>
        <end position="136"/>
    </location>
</feature>
<keyword evidence="17" id="KW-1185">Reference proteome</keyword>
<dbReference type="InterPro" id="IPR055060">
    <property type="entry name" value="ACOX_C_alpha1"/>
</dbReference>
<dbReference type="InterPro" id="IPR029320">
    <property type="entry name" value="Acyl-CoA_ox_N"/>
</dbReference>
<dbReference type="Proteomes" id="UP000001554">
    <property type="component" value="Chromosome 17"/>
</dbReference>
<feature type="domain" description="Acyl-CoA oxidase C-alpha1" evidence="16">
    <location>
        <begin position="278"/>
        <end position="439"/>
    </location>
</feature>
<dbReference type="Pfam" id="PF22924">
    <property type="entry name" value="ACOX_C_alpha1"/>
    <property type="match status" value="1"/>
</dbReference>
<dbReference type="FunFam" id="2.40.110.10:FF:000003">
    <property type="entry name" value="Acyl-coenzyme A oxidase"/>
    <property type="match status" value="1"/>
</dbReference>
<dbReference type="RefSeq" id="XP_035658831.1">
    <property type="nucleotide sequence ID" value="XM_035802938.1"/>
</dbReference>
<name>A0A9J7HG48_BRAFL</name>
<dbReference type="InterPro" id="IPR037069">
    <property type="entry name" value="AcylCoA_DH/ox_N_sf"/>
</dbReference>
<dbReference type="Gene3D" id="1.20.140.10">
    <property type="entry name" value="Butyryl-CoA Dehydrogenase, subunit A, domain 3"/>
    <property type="match status" value="2"/>
</dbReference>
<evidence type="ECO:0000256" key="13">
    <source>
        <dbReference type="PIRSR" id="PIRSR000168-2"/>
    </source>
</evidence>
<keyword evidence="6 11" id="KW-0274">FAD</keyword>
<feature type="active site" description="Proton acceptor" evidence="12">
    <location>
        <position position="424"/>
    </location>
</feature>
<keyword evidence="5 11" id="KW-0285">Flavoprotein</keyword>
<evidence type="ECO:0000313" key="17">
    <source>
        <dbReference type="Proteomes" id="UP000001554"/>
    </source>
</evidence>
<keyword evidence="10" id="KW-0576">Peroxisome</keyword>
<dbReference type="GO" id="GO:0050660">
    <property type="term" value="F:flavin adenine dinucleotide binding"/>
    <property type="evidence" value="ECO:0000318"/>
    <property type="project" value="GO_Central"/>
</dbReference>
<dbReference type="InterPro" id="IPR012258">
    <property type="entry name" value="Acyl-CoA_oxidase"/>
</dbReference>
<dbReference type="InterPro" id="IPR036250">
    <property type="entry name" value="AcylCo_DH-like_C"/>
</dbReference>
<dbReference type="GeneID" id="118404016"/>
<comment type="cofactor">
    <cofactor evidence="1">
        <name>FAD</name>
        <dbReference type="ChEBI" id="CHEBI:57692"/>
    </cofactor>
</comment>
<evidence type="ECO:0000256" key="11">
    <source>
        <dbReference type="PIRNR" id="PIRNR000168"/>
    </source>
</evidence>
<accession>A0A9J7HG48</accession>
<comment type="subcellular location">
    <subcellularLocation>
        <location evidence="2">Peroxisome</location>
    </subcellularLocation>
</comment>
<organism evidence="17 18">
    <name type="scientific">Branchiostoma floridae</name>
    <name type="common">Florida lancelet</name>
    <name type="synonym">Amphioxus</name>
    <dbReference type="NCBI Taxonomy" id="7739"/>
    <lineage>
        <taxon>Eukaryota</taxon>
        <taxon>Metazoa</taxon>
        <taxon>Chordata</taxon>
        <taxon>Cephalochordata</taxon>
        <taxon>Leptocardii</taxon>
        <taxon>Amphioxiformes</taxon>
        <taxon>Branchiostomatidae</taxon>
        <taxon>Branchiostoma</taxon>
    </lineage>
</organism>
<dbReference type="OrthoDB" id="538336at2759"/>
<evidence type="ECO:0000256" key="8">
    <source>
        <dbReference type="ARBA" id="ARBA00023002"/>
    </source>
</evidence>
<dbReference type="PANTHER" id="PTHR10909:SF392">
    <property type="entry name" value="ACYL-COENZYME A OXIDASE"/>
    <property type="match status" value="1"/>
</dbReference>
<evidence type="ECO:0000259" key="15">
    <source>
        <dbReference type="Pfam" id="PF14749"/>
    </source>
</evidence>
<dbReference type="KEGG" id="bfo:118404016"/>
<keyword evidence="7" id="KW-0276">Fatty acid metabolism</keyword>
<comment type="similarity">
    <text evidence="3 11">Belongs to the acyl-CoA oxidase family.</text>
</comment>
<proteinExistence type="inferred from homology"/>
<evidence type="ECO:0000256" key="12">
    <source>
        <dbReference type="PIRSR" id="PIRSR000168-1"/>
    </source>
</evidence>
<dbReference type="FunFam" id="1.20.140.10:FF:000005">
    <property type="entry name" value="Acyl-coenzyme A oxidase"/>
    <property type="match status" value="1"/>
</dbReference>
<dbReference type="Pfam" id="PF01756">
    <property type="entry name" value="ACOX"/>
    <property type="match status" value="1"/>
</dbReference>
<dbReference type="InterPro" id="IPR046373">
    <property type="entry name" value="Acyl-CoA_Oxase/DH_mid-dom_sf"/>
</dbReference>
<evidence type="ECO:0000256" key="3">
    <source>
        <dbReference type="ARBA" id="ARBA00006288"/>
    </source>
</evidence>
<dbReference type="PIRSF" id="PIRSF000168">
    <property type="entry name" value="Acyl-CoA_oxidase"/>
    <property type="match status" value="1"/>
</dbReference>
<evidence type="ECO:0000256" key="6">
    <source>
        <dbReference type="ARBA" id="ARBA00022827"/>
    </source>
</evidence>
<feature type="binding site" evidence="13">
    <location>
        <position position="181"/>
    </location>
    <ligand>
        <name>FAD</name>
        <dbReference type="ChEBI" id="CHEBI:57692"/>
    </ligand>
</feature>
<dbReference type="SUPFAM" id="SSF56645">
    <property type="entry name" value="Acyl-CoA dehydrogenase NM domain-like"/>
    <property type="match status" value="1"/>
</dbReference>
<dbReference type="Gene3D" id="2.40.110.10">
    <property type="entry name" value="Butyryl-CoA Dehydrogenase, subunit A, domain 2"/>
    <property type="match status" value="1"/>
</dbReference>